<feature type="region of interest" description="Disordered" evidence="1">
    <location>
        <begin position="1"/>
        <end position="40"/>
    </location>
</feature>
<feature type="compositionally biased region" description="Basic and acidic residues" evidence="1">
    <location>
        <begin position="1"/>
        <end position="16"/>
    </location>
</feature>
<evidence type="ECO:0000313" key="3">
    <source>
        <dbReference type="Proteomes" id="UP000308652"/>
    </source>
</evidence>
<evidence type="ECO:0000313" key="2">
    <source>
        <dbReference type="EMBL" id="TFK34958.1"/>
    </source>
</evidence>
<evidence type="ECO:0000256" key="1">
    <source>
        <dbReference type="SAM" id="MobiDB-lite"/>
    </source>
</evidence>
<dbReference type="Proteomes" id="UP000308652">
    <property type="component" value="Unassembled WGS sequence"/>
</dbReference>
<protein>
    <submittedName>
        <fullName evidence="2">Uncharacterized protein</fullName>
    </submittedName>
</protein>
<dbReference type="EMBL" id="ML213626">
    <property type="protein sequence ID" value="TFK34958.1"/>
    <property type="molecule type" value="Genomic_DNA"/>
</dbReference>
<feature type="region of interest" description="Disordered" evidence="1">
    <location>
        <begin position="69"/>
        <end position="106"/>
    </location>
</feature>
<reference evidence="2 3" key="1">
    <citation type="journal article" date="2019" name="Nat. Ecol. Evol.">
        <title>Megaphylogeny resolves global patterns of mushroom evolution.</title>
        <authorList>
            <person name="Varga T."/>
            <person name="Krizsan K."/>
            <person name="Foldi C."/>
            <person name="Dima B."/>
            <person name="Sanchez-Garcia M."/>
            <person name="Sanchez-Ramirez S."/>
            <person name="Szollosi G.J."/>
            <person name="Szarkandi J.G."/>
            <person name="Papp V."/>
            <person name="Albert L."/>
            <person name="Andreopoulos W."/>
            <person name="Angelini C."/>
            <person name="Antonin V."/>
            <person name="Barry K.W."/>
            <person name="Bougher N.L."/>
            <person name="Buchanan P."/>
            <person name="Buyck B."/>
            <person name="Bense V."/>
            <person name="Catcheside P."/>
            <person name="Chovatia M."/>
            <person name="Cooper J."/>
            <person name="Damon W."/>
            <person name="Desjardin D."/>
            <person name="Finy P."/>
            <person name="Geml J."/>
            <person name="Haridas S."/>
            <person name="Hughes K."/>
            <person name="Justo A."/>
            <person name="Karasinski D."/>
            <person name="Kautmanova I."/>
            <person name="Kiss B."/>
            <person name="Kocsube S."/>
            <person name="Kotiranta H."/>
            <person name="LaButti K.M."/>
            <person name="Lechner B.E."/>
            <person name="Liimatainen K."/>
            <person name="Lipzen A."/>
            <person name="Lukacs Z."/>
            <person name="Mihaltcheva S."/>
            <person name="Morgado L.N."/>
            <person name="Niskanen T."/>
            <person name="Noordeloos M.E."/>
            <person name="Ohm R.A."/>
            <person name="Ortiz-Santana B."/>
            <person name="Ovrebo C."/>
            <person name="Racz N."/>
            <person name="Riley R."/>
            <person name="Savchenko A."/>
            <person name="Shiryaev A."/>
            <person name="Soop K."/>
            <person name="Spirin V."/>
            <person name="Szebenyi C."/>
            <person name="Tomsovsky M."/>
            <person name="Tulloss R.E."/>
            <person name="Uehling J."/>
            <person name="Grigoriev I.V."/>
            <person name="Vagvolgyi C."/>
            <person name="Papp T."/>
            <person name="Martin F.M."/>
            <person name="Miettinen O."/>
            <person name="Hibbett D.S."/>
            <person name="Nagy L.G."/>
        </authorList>
    </citation>
    <scope>NUCLEOTIDE SEQUENCE [LARGE SCALE GENOMIC DNA]</scope>
    <source>
        <strain evidence="2 3">CBS 166.37</strain>
    </source>
</reference>
<name>A0A5C3LSQ1_9AGAR</name>
<organism evidence="2 3">
    <name type="scientific">Crucibulum laeve</name>
    <dbReference type="NCBI Taxonomy" id="68775"/>
    <lineage>
        <taxon>Eukaryota</taxon>
        <taxon>Fungi</taxon>
        <taxon>Dikarya</taxon>
        <taxon>Basidiomycota</taxon>
        <taxon>Agaricomycotina</taxon>
        <taxon>Agaricomycetes</taxon>
        <taxon>Agaricomycetidae</taxon>
        <taxon>Agaricales</taxon>
        <taxon>Agaricineae</taxon>
        <taxon>Nidulariaceae</taxon>
        <taxon>Crucibulum</taxon>
    </lineage>
</organism>
<gene>
    <name evidence="2" type="ORF">BDQ12DRAFT_668969</name>
</gene>
<accession>A0A5C3LSQ1</accession>
<proteinExistence type="predicted"/>
<keyword evidence="3" id="KW-1185">Reference proteome</keyword>
<sequence>MSDDERSRVGFKEAERLQTTAVSNMMNERFSTTSSTSTHELDLDKEDIEGISDFMKNLEASADLQMEGVHELSSSNSPPQIDSSPIEGHHMLPRKASKSPSGELQIPDENVLQPELKYDSSLVENEIAIVEEAAPARQRYIILLDLNKTFSGGENKSELRTIMRRERNCAQNSYMKFQLQERTKTMARRWKRRNRLPGSKFGHSATEGRKMEHGINVGRGPSPLFSEKGQAGGARSKANDVLQSCRVECDVRERKFSHDFLVNFPSQLNFQNIPEVLQGEQHTQISHVVTDEFPPTVIKPVRYFHYGNFL</sequence>
<feature type="compositionally biased region" description="Low complexity" evidence="1">
    <location>
        <begin position="73"/>
        <end position="85"/>
    </location>
</feature>
<feature type="compositionally biased region" description="Polar residues" evidence="1">
    <location>
        <begin position="17"/>
        <end position="38"/>
    </location>
</feature>
<dbReference type="AlphaFoldDB" id="A0A5C3LSQ1"/>